<name>A0A653XJ67_SPHMU</name>
<evidence type="ECO:0000313" key="1">
    <source>
        <dbReference type="EMBL" id="VXC30053.1"/>
    </source>
</evidence>
<accession>A0A653XJ67</accession>
<protein>
    <submittedName>
        <fullName evidence="1">Uncharacterized protein</fullName>
    </submittedName>
</protein>
<organism evidence="1 2">
    <name type="scientific">Sphingobacterium multivorum</name>
    <dbReference type="NCBI Taxonomy" id="28454"/>
    <lineage>
        <taxon>Bacteria</taxon>
        <taxon>Pseudomonadati</taxon>
        <taxon>Bacteroidota</taxon>
        <taxon>Sphingobacteriia</taxon>
        <taxon>Sphingobacteriales</taxon>
        <taxon>Sphingobacteriaceae</taxon>
        <taxon>Sphingobacterium</taxon>
    </lineage>
</organism>
<sequence length="40" mass="4592">MNVINLFTDEAILQLHGAPVRLYNTLYIPMSIYNACHIKT</sequence>
<gene>
    <name evidence="1" type="ORF">SPHINGO8BC_10027</name>
</gene>
<reference evidence="1 2" key="1">
    <citation type="submission" date="2019-10" db="EMBL/GenBank/DDBJ databases">
        <authorList>
            <person name="Karimi E."/>
        </authorList>
    </citation>
    <scope>NUCLEOTIDE SEQUENCE [LARGE SCALE GENOMIC DNA]</scope>
    <source>
        <strain evidence="1">Sphingobacterium sp. 8BC</strain>
    </source>
</reference>
<dbReference type="EMBL" id="CABWMV010000001">
    <property type="protein sequence ID" value="VXC30053.1"/>
    <property type="molecule type" value="Genomic_DNA"/>
</dbReference>
<dbReference type="AlphaFoldDB" id="A0A653XJ67"/>
<proteinExistence type="predicted"/>
<evidence type="ECO:0000313" key="2">
    <source>
        <dbReference type="Proteomes" id="UP000432350"/>
    </source>
</evidence>
<dbReference type="Proteomes" id="UP000432350">
    <property type="component" value="Unassembled WGS sequence"/>
</dbReference>